<dbReference type="EMBL" id="BJCL01000022">
    <property type="protein sequence ID" value="GCL65927.1"/>
    <property type="molecule type" value="Genomic_DNA"/>
</dbReference>
<dbReference type="Proteomes" id="UP000301751">
    <property type="component" value="Unassembled WGS sequence"/>
</dbReference>
<accession>A0A480B0R1</accession>
<evidence type="ECO:0000313" key="2">
    <source>
        <dbReference type="Proteomes" id="UP000301751"/>
    </source>
</evidence>
<proteinExistence type="predicted"/>
<name>A0A480B0R1_9BURK</name>
<dbReference type="OrthoDB" id="8742229at2"/>
<protein>
    <submittedName>
        <fullName evidence="1">Uncharacterized protein</fullName>
    </submittedName>
</protein>
<keyword evidence="2" id="KW-1185">Reference proteome</keyword>
<organism evidence="1 2">
    <name type="scientific">Pseudaquabacterium pictum</name>
    <dbReference type="NCBI Taxonomy" id="2315236"/>
    <lineage>
        <taxon>Bacteria</taxon>
        <taxon>Pseudomonadati</taxon>
        <taxon>Pseudomonadota</taxon>
        <taxon>Betaproteobacteria</taxon>
        <taxon>Burkholderiales</taxon>
        <taxon>Sphaerotilaceae</taxon>
        <taxon>Pseudaquabacterium</taxon>
    </lineage>
</organism>
<sequence>MVDRILVLHRLDIAPAEQLAKQLAAQGGEPPVLTVLDPSLHTYAVSTGLRGAQLLNLRGGDVDSAEAAARALSAARIISGEADTLMSALIPAARGAAWLSFWFRTLHTTVYGCRSIARTLAPHVARDQLHLLLPDVPHRYGYHSYVPGQVMHRVLREAGQAPRLWTNPVPPQDPVQLPDPWSAPDGMAPELLCCVPTCFQDSALFTAELQASGKSVLVLPSPVYDVPTDGLPRCSLALPEQLAGRLDSADLQALEALLPRLAALLMTHIEPLLGHAGMAQRQVDVIVEGYRQNVLLYLALQARFGRQAPKTLLISNHDVGLHGAMVSFARQHGLRIVMVPHAKIFNSVVPSYDQDVLCLTHPMQGGEVIDVDGCRMATGLLDFGRSLQLPSQPPKPLATLGIVLNAVSANTIMLLDMHIYMHGLQQLLAWCGAHGVHCRVRCRPNGSILPMVSARLGIDAEELARQQQGSLVDFAQGCDLVLGYDVPTSGAFDLLEQGLPVLQTLCRRLEPEQLRMADERIVPRLSVADTLQQLDRFVGEPLALWRYRRSQHARLVAASAEAQPLRAWL</sequence>
<dbReference type="RefSeq" id="WP_137735630.1">
    <property type="nucleotide sequence ID" value="NZ_BJCL01000022.1"/>
</dbReference>
<gene>
    <name evidence="1" type="ORF">AQPW35_50080</name>
</gene>
<reference evidence="2" key="1">
    <citation type="submission" date="2019-03" db="EMBL/GenBank/DDBJ databases">
        <title>Aquabacterium pictum sp.nov., the first bacteriochlorophyll a-containing freshwater bacterium in the genus Aquabacterium of the class Betaproteobacteria.</title>
        <authorList>
            <person name="Hirose S."/>
            <person name="Tank M."/>
            <person name="Hara E."/>
            <person name="Tamaki H."/>
            <person name="Takaichi S."/>
            <person name="Haruta S."/>
            <person name="Hanada S."/>
        </authorList>
    </citation>
    <scope>NUCLEOTIDE SEQUENCE [LARGE SCALE GENOMIC DNA]</scope>
    <source>
        <strain evidence="2">W35</strain>
    </source>
</reference>
<comment type="caution">
    <text evidence="1">The sequence shown here is derived from an EMBL/GenBank/DDBJ whole genome shotgun (WGS) entry which is preliminary data.</text>
</comment>
<dbReference type="AlphaFoldDB" id="A0A480B0R1"/>
<evidence type="ECO:0000313" key="1">
    <source>
        <dbReference type="EMBL" id="GCL65927.1"/>
    </source>
</evidence>